<protein>
    <submittedName>
        <fullName evidence="1">Uncharacterized protein</fullName>
    </submittedName>
</protein>
<organism evidence="1 2">
    <name type="scientific">Luteolibacter luteus</name>
    <dbReference type="NCBI Taxonomy" id="2728835"/>
    <lineage>
        <taxon>Bacteria</taxon>
        <taxon>Pseudomonadati</taxon>
        <taxon>Verrucomicrobiota</taxon>
        <taxon>Verrucomicrobiia</taxon>
        <taxon>Verrucomicrobiales</taxon>
        <taxon>Verrucomicrobiaceae</taxon>
        <taxon>Luteolibacter</taxon>
    </lineage>
</organism>
<dbReference type="EMBL" id="CP051774">
    <property type="protein sequence ID" value="QJE98908.1"/>
    <property type="molecule type" value="Genomic_DNA"/>
</dbReference>
<sequence>MVRLPGFPGLLRIEDVSGARGTVSWTSSTGDMIRGEVFLSQLQPADWYQGKGECVEQVGQPADMPFLHEEDWHLPQDG</sequence>
<reference evidence="1 2" key="1">
    <citation type="submission" date="2020-04" db="EMBL/GenBank/DDBJ databases">
        <title>Luteolibacter sp. G-1-1-1 isolated from soil.</title>
        <authorList>
            <person name="Dahal R.H."/>
        </authorList>
    </citation>
    <scope>NUCLEOTIDE SEQUENCE [LARGE SCALE GENOMIC DNA]</scope>
    <source>
        <strain evidence="1 2">G-1-1-1</strain>
    </source>
</reference>
<name>A0A858RR84_9BACT</name>
<evidence type="ECO:0000313" key="2">
    <source>
        <dbReference type="Proteomes" id="UP000501812"/>
    </source>
</evidence>
<dbReference type="RefSeq" id="WP_169457394.1">
    <property type="nucleotide sequence ID" value="NZ_CP051774.1"/>
</dbReference>
<proteinExistence type="predicted"/>
<dbReference type="AlphaFoldDB" id="A0A858RR84"/>
<dbReference type="KEGG" id="luo:HHL09_25050"/>
<accession>A0A858RR84</accession>
<gene>
    <name evidence="1" type="ORF">HHL09_25050</name>
</gene>
<evidence type="ECO:0000313" key="1">
    <source>
        <dbReference type="EMBL" id="QJE98908.1"/>
    </source>
</evidence>
<keyword evidence="2" id="KW-1185">Reference proteome</keyword>
<dbReference type="Proteomes" id="UP000501812">
    <property type="component" value="Chromosome"/>
</dbReference>